<evidence type="ECO:0000256" key="5">
    <source>
        <dbReference type="ARBA" id="ARBA00022741"/>
    </source>
</evidence>
<dbReference type="Gene3D" id="3.40.50.10440">
    <property type="entry name" value="Dihydroxyacetone kinase, domain 1"/>
    <property type="match status" value="1"/>
</dbReference>
<keyword evidence="4" id="KW-0808">Transferase</keyword>
<comment type="catalytic activity">
    <reaction evidence="10">
        <text>dihydroxyacetone + ATP = dihydroxyacetone phosphate + ADP + H(+)</text>
        <dbReference type="Rhea" id="RHEA:15773"/>
        <dbReference type="ChEBI" id="CHEBI:15378"/>
        <dbReference type="ChEBI" id="CHEBI:16016"/>
        <dbReference type="ChEBI" id="CHEBI:30616"/>
        <dbReference type="ChEBI" id="CHEBI:57642"/>
        <dbReference type="ChEBI" id="CHEBI:456216"/>
        <dbReference type="EC" id="2.7.1.29"/>
    </reaction>
</comment>
<evidence type="ECO:0000256" key="4">
    <source>
        <dbReference type="ARBA" id="ARBA00022679"/>
    </source>
</evidence>
<reference evidence="15" key="1">
    <citation type="submission" date="2014-08" db="EMBL/GenBank/DDBJ databases">
        <authorList>
            <person name="Sharma Rahul"/>
            <person name="Thines Marco"/>
        </authorList>
    </citation>
    <scope>NUCLEOTIDE SEQUENCE</scope>
</reference>
<comment type="function">
    <text evidence="1">Catalyzes both the phosphorylation of dihydroxyacetone and of glyceraldehyde.</text>
</comment>
<comment type="catalytic activity">
    <reaction evidence="9">
        <text>D-glyceraldehyde + ATP = D-glyceraldehyde 3-phosphate + ADP + H(+)</text>
        <dbReference type="Rhea" id="RHEA:13941"/>
        <dbReference type="ChEBI" id="CHEBI:15378"/>
        <dbReference type="ChEBI" id="CHEBI:17378"/>
        <dbReference type="ChEBI" id="CHEBI:30616"/>
        <dbReference type="ChEBI" id="CHEBI:59776"/>
        <dbReference type="ChEBI" id="CHEBI:456216"/>
        <dbReference type="EC" id="2.7.1.28"/>
    </reaction>
</comment>
<keyword evidence="5" id="KW-0547">Nucleotide-binding</keyword>
<dbReference type="InterPro" id="IPR004006">
    <property type="entry name" value="DhaK_dom"/>
</dbReference>
<feature type="domain" description="DhaL" evidence="13">
    <location>
        <begin position="387"/>
        <end position="591"/>
    </location>
</feature>
<feature type="domain" description="DhaK" evidence="14">
    <location>
        <begin position="10"/>
        <end position="350"/>
    </location>
</feature>
<dbReference type="SUPFAM" id="SSF82549">
    <property type="entry name" value="DAK1/DegV-like"/>
    <property type="match status" value="1"/>
</dbReference>
<dbReference type="SUPFAM" id="SSF101473">
    <property type="entry name" value="DhaL-like"/>
    <property type="match status" value="1"/>
</dbReference>
<comment type="pathway">
    <text evidence="2">Polyol metabolism; glycerol fermentation; glycerone phosphate from glycerol (oxidative route): step 2/2.</text>
</comment>
<dbReference type="PROSITE" id="PS51480">
    <property type="entry name" value="DHAL"/>
    <property type="match status" value="1"/>
</dbReference>
<dbReference type="GO" id="GO:0005829">
    <property type="term" value="C:cytosol"/>
    <property type="evidence" value="ECO:0007669"/>
    <property type="project" value="TreeGrafter"/>
</dbReference>
<dbReference type="SMART" id="SM01120">
    <property type="entry name" value="Dak2"/>
    <property type="match status" value="1"/>
</dbReference>
<dbReference type="NCBIfam" id="TIGR02361">
    <property type="entry name" value="dak_ATP"/>
    <property type="match status" value="1"/>
</dbReference>
<dbReference type="FunFam" id="1.25.40.340:FF:000001">
    <property type="entry name" value="Dihydroxyacetone kinase 1"/>
    <property type="match status" value="1"/>
</dbReference>
<evidence type="ECO:0000259" key="14">
    <source>
        <dbReference type="PROSITE" id="PS51481"/>
    </source>
</evidence>
<dbReference type="Pfam" id="PF02733">
    <property type="entry name" value="Dak1"/>
    <property type="match status" value="1"/>
</dbReference>
<evidence type="ECO:0000256" key="2">
    <source>
        <dbReference type="ARBA" id="ARBA00004778"/>
    </source>
</evidence>
<evidence type="ECO:0000313" key="15">
    <source>
        <dbReference type="EMBL" id="CED83175.1"/>
    </source>
</evidence>
<evidence type="ECO:0000256" key="8">
    <source>
        <dbReference type="ARBA" id="ARBA00022840"/>
    </source>
</evidence>
<dbReference type="GO" id="GO:0005524">
    <property type="term" value="F:ATP binding"/>
    <property type="evidence" value="ECO:0007669"/>
    <property type="project" value="UniProtKB-KW"/>
</dbReference>
<dbReference type="InterPro" id="IPR004007">
    <property type="entry name" value="DhaL_dom"/>
</dbReference>
<evidence type="ECO:0000256" key="1">
    <source>
        <dbReference type="ARBA" id="ARBA00003264"/>
    </source>
</evidence>
<accession>A0A0F7SRQ6</accession>
<dbReference type="Gene3D" id="3.30.1180.20">
    <property type="entry name" value="Dihydroxyacetone kinase, domain 2"/>
    <property type="match status" value="1"/>
</dbReference>
<keyword evidence="8" id="KW-0067">ATP-binding</keyword>
<feature type="binding site" evidence="12">
    <location>
        <position position="110"/>
    </location>
    <ligand>
        <name>substrate</name>
    </ligand>
</feature>
<dbReference type="PROSITE" id="PS51481">
    <property type="entry name" value="DHAK"/>
    <property type="match status" value="1"/>
</dbReference>
<evidence type="ECO:0000256" key="11">
    <source>
        <dbReference type="PIRSR" id="PIRSR612734-1"/>
    </source>
</evidence>
<comment type="similarity">
    <text evidence="3">Belongs to the dihydroxyacetone kinase (DAK) family.</text>
</comment>
<evidence type="ECO:0000259" key="13">
    <source>
        <dbReference type="PROSITE" id="PS51480"/>
    </source>
</evidence>
<dbReference type="GO" id="GO:0019588">
    <property type="term" value="P:anaerobic glycerol catabolic process"/>
    <property type="evidence" value="ECO:0007669"/>
    <property type="project" value="UniProtKB-UniPathway"/>
</dbReference>
<feature type="active site" description="Tele-hemiaminal-histidine intermediate" evidence="11">
    <location>
        <position position="222"/>
    </location>
</feature>
<keyword evidence="6 15" id="KW-0418">Kinase</keyword>
<dbReference type="FunFam" id="3.40.50.10440:FF:000001">
    <property type="entry name" value="Dihydroxyacetone kinase, DhaK subunit"/>
    <property type="match status" value="1"/>
</dbReference>
<protein>
    <submittedName>
        <fullName evidence="15">Dihydroxyacetone kinase</fullName>
    </submittedName>
</protein>
<organism evidence="15">
    <name type="scientific">Phaffia rhodozyma</name>
    <name type="common">Yeast</name>
    <name type="synonym">Xanthophyllomyces dendrorhous</name>
    <dbReference type="NCBI Taxonomy" id="264483"/>
    <lineage>
        <taxon>Eukaryota</taxon>
        <taxon>Fungi</taxon>
        <taxon>Dikarya</taxon>
        <taxon>Basidiomycota</taxon>
        <taxon>Agaricomycotina</taxon>
        <taxon>Tremellomycetes</taxon>
        <taxon>Cystofilobasidiales</taxon>
        <taxon>Mrakiaceae</taxon>
        <taxon>Phaffia</taxon>
    </lineage>
</organism>
<dbReference type="PANTHER" id="PTHR28629:SF14">
    <property type="entry name" value="DIHYDROXYACETONE KINASE 1"/>
    <property type="match status" value="1"/>
</dbReference>
<dbReference type="InterPro" id="IPR050861">
    <property type="entry name" value="Dihydroxyacetone_Kinase"/>
</dbReference>
<evidence type="ECO:0000256" key="3">
    <source>
        <dbReference type="ARBA" id="ARBA00008757"/>
    </source>
</evidence>
<evidence type="ECO:0000256" key="9">
    <source>
        <dbReference type="ARBA" id="ARBA00047974"/>
    </source>
</evidence>
<evidence type="ECO:0000256" key="12">
    <source>
        <dbReference type="PIRSR" id="PIRSR612734-2"/>
    </source>
</evidence>
<dbReference type="GO" id="GO:0004371">
    <property type="term" value="F:glycerone kinase activity"/>
    <property type="evidence" value="ECO:0007669"/>
    <property type="project" value="UniProtKB-EC"/>
</dbReference>
<dbReference type="GO" id="GO:0050354">
    <property type="term" value="F:triokinase activity"/>
    <property type="evidence" value="ECO:0007669"/>
    <property type="project" value="UniProtKB-EC"/>
</dbReference>
<dbReference type="InterPro" id="IPR036117">
    <property type="entry name" value="DhaL_dom_sf"/>
</dbReference>
<keyword evidence="7" id="KW-0319">Glycerol metabolism</keyword>
<sequence>MVSSKHIVNDPKAIVLDALKGVVALNPNVKLNEEYKVIHLAKVPHQVSIISGGGSGHEPSHAGFVGAGLLSAAVSGNVFASPNTNQVKKALEIVNNDKGTLIVIMQYTGDVLHFGLAKEQFTAQNPSSKIRLLAVGEDVSVGREQGKMVGRRGMAGTVLVYKIAGALAKEGAEIDEVYDLGKYVADRTATLGVGLEHCSLPGSTSTESHLKADEMELGMGIHNEPGLEKITLPKTRDLLNQMITFSISTSDPDRSFVPFKGDGKDEVVLMINNLGGISQLELSGIVGHAIEVASEKGLKVRRVLAGTYMTSLDMPGFSVSLFLLPREGESAYTADQLLSYVDAPGDAPGWAWNAASEPVVHVDTKEASSEEKAVKNNGSPLPPTSSSVFLAAIKQACEDVIAAEPEITRYDTIAGDGDCGTCLKSGGEGVLNALKAGEIDETDVISAVLTLAENIERDMDGTSGALYSIFFNALASGLRKASEAQKTQAATAEVWAAAVSFAKNTLYEYTRARAPSRTLVDPLEVFQTQFSSAPNDFSSAVRQAVDAAAETSKIQAKAGRAAYVGREELSKANVPDPGAHGVGILLKGIEKALSA</sequence>
<dbReference type="EMBL" id="LN483142">
    <property type="protein sequence ID" value="CED83175.1"/>
    <property type="molecule type" value="Genomic_DNA"/>
</dbReference>
<dbReference type="UniPathway" id="UPA00617">
    <property type="reaction ID" value="UER00669"/>
</dbReference>
<dbReference type="InterPro" id="IPR012734">
    <property type="entry name" value="DhaK_ATP"/>
</dbReference>
<dbReference type="AlphaFoldDB" id="A0A0F7SRQ6"/>
<dbReference type="Gene3D" id="1.25.40.340">
    <property type="match status" value="1"/>
</dbReference>
<dbReference type="FunFam" id="3.30.1180.20:FF:000001">
    <property type="entry name" value="Dihydroxyacetone kinase 1"/>
    <property type="match status" value="1"/>
</dbReference>
<name>A0A0F7SRQ6_PHARH</name>
<evidence type="ECO:0000256" key="7">
    <source>
        <dbReference type="ARBA" id="ARBA00022798"/>
    </source>
</evidence>
<proteinExistence type="inferred from homology"/>
<dbReference type="PANTHER" id="PTHR28629">
    <property type="entry name" value="TRIOKINASE/FMN CYCLASE"/>
    <property type="match status" value="1"/>
</dbReference>
<dbReference type="Pfam" id="PF02734">
    <property type="entry name" value="Dak2"/>
    <property type="match status" value="1"/>
</dbReference>
<feature type="binding site" evidence="12">
    <location>
        <begin position="54"/>
        <end position="57"/>
    </location>
    <ligand>
        <name>substrate</name>
    </ligand>
</feature>
<evidence type="ECO:0000256" key="6">
    <source>
        <dbReference type="ARBA" id="ARBA00022777"/>
    </source>
</evidence>
<evidence type="ECO:0000256" key="10">
    <source>
        <dbReference type="ARBA" id="ARBA00048898"/>
    </source>
</evidence>